<evidence type="ECO:0000313" key="5">
    <source>
        <dbReference type="Proteomes" id="UP000183376"/>
    </source>
</evidence>
<sequence length="183" mass="19525">MTRNVSTVGDRIEELLGGLLPGESRQTAEELVRLLMELYGEGLARVVAVLREHDPALVERIAGDDVVAGLLLLHDLHPLDVDTRIRQGLDRARPHLGAHADRVEYSGVDAEGVVRLRLDGSRAGCPSATRAVREAIEKAVLDAAPETTGVEITGATTDLLQIGMGPPPGWRSGAGSTRWSEAS</sequence>
<evidence type="ECO:0000256" key="2">
    <source>
        <dbReference type="SAM" id="MobiDB-lite"/>
    </source>
</evidence>
<evidence type="ECO:0000259" key="3">
    <source>
        <dbReference type="Pfam" id="PF01106"/>
    </source>
</evidence>
<organism evidence="4 5">
    <name type="scientific">Allokutzneria albata</name>
    <name type="common">Kibdelosporangium albatum</name>
    <dbReference type="NCBI Taxonomy" id="211114"/>
    <lineage>
        <taxon>Bacteria</taxon>
        <taxon>Bacillati</taxon>
        <taxon>Actinomycetota</taxon>
        <taxon>Actinomycetes</taxon>
        <taxon>Pseudonocardiales</taxon>
        <taxon>Pseudonocardiaceae</taxon>
        <taxon>Allokutzneria</taxon>
    </lineage>
</organism>
<feature type="region of interest" description="Disordered" evidence="2">
    <location>
        <begin position="164"/>
        <end position="183"/>
    </location>
</feature>
<keyword evidence="5" id="KW-1185">Reference proteome</keyword>
<dbReference type="Proteomes" id="UP000183376">
    <property type="component" value="Chromosome I"/>
</dbReference>
<dbReference type="GO" id="GO:0051536">
    <property type="term" value="F:iron-sulfur cluster binding"/>
    <property type="evidence" value="ECO:0007669"/>
    <property type="project" value="InterPro"/>
</dbReference>
<dbReference type="SUPFAM" id="SSF117916">
    <property type="entry name" value="Fe-S cluster assembly (FSCA) domain-like"/>
    <property type="match status" value="1"/>
</dbReference>
<dbReference type="Gene3D" id="3.30.300.130">
    <property type="entry name" value="Fe-S cluster assembly (FSCA)"/>
    <property type="match status" value="1"/>
</dbReference>
<dbReference type="GO" id="GO:0016226">
    <property type="term" value="P:iron-sulfur cluster assembly"/>
    <property type="evidence" value="ECO:0007669"/>
    <property type="project" value="InterPro"/>
</dbReference>
<dbReference type="EMBL" id="LT629701">
    <property type="protein sequence ID" value="SDM81974.1"/>
    <property type="molecule type" value="Genomic_DNA"/>
</dbReference>
<dbReference type="InterPro" id="IPR001075">
    <property type="entry name" value="NIF_FeS_clus_asmbl_NifU_C"/>
</dbReference>
<accession>A0A1G9WBN0</accession>
<dbReference type="GO" id="GO:0005506">
    <property type="term" value="F:iron ion binding"/>
    <property type="evidence" value="ECO:0007669"/>
    <property type="project" value="InterPro"/>
</dbReference>
<feature type="compositionally biased region" description="Polar residues" evidence="2">
    <location>
        <begin position="174"/>
        <end position="183"/>
    </location>
</feature>
<name>A0A1G9WBN0_ALLAB</name>
<protein>
    <submittedName>
        <fullName evidence="4">NifU-like domain-containing protein</fullName>
    </submittedName>
</protein>
<dbReference type="eggNOG" id="COG0694">
    <property type="taxonomic scope" value="Bacteria"/>
</dbReference>
<evidence type="ECO:0000256" key="1">
    <source>
        <dbReference type="ARBA" id="ARBA00049958"/>
    </source>
</evidence>
<dbReference type="AlphaFoldDB" id="A0A1G9WBN0"/>
<dbReference type="OrthoDB" id="9798220at2"/>
<reference evidence="4 5" key="1">
    <citation type="submission" date="2016-10" db="EMBL/GenBank/DDBJ databases">
        <authorList>
            <person name="de Groot N.N."/>
        </authorList>
    </citation>
    <scope>NUCLEOTIDE SEQUENCE [LARGE SCALE GENOMIC DNA]</scope>
    <source>
        <strain evidence="4 5">DSM 44149</strain>
    </source>
</reference>
<dbReference type="RefSeq" id="WP_052407332.1">
    <property type="nucleotide sequence ID" value="NZ_JOEF01000008.1"/>
</dbReference>
<feature type="domain" description="NIF system FeS cluster assembly NifU C-terminal" evidence="3">
    <location>
        <begin position="85"/>
        <end position="151"/>
    </location>
</feature>
<dbReference type="InterPro" id="IPR034904">
    <property type="entry name" value="FSCA_dom_sf"/>
</dbReference>
<evidence type="ECO:0000313" key="4">
    <source>
        <dbReference type="EMBL" id="SDM81974.1"/>
    </source>
</evidence>
<gene>
    <name evidence="4" type="ORF">SAMN04489726_3516</name>
</gene>
<dbReference type="Pfam" id="PF01106">
    <property type="entry name" value="NifU"/>
    <property type="match status" value="1"/>
</dbReference>
<dbReference type="STRING" id="211114.SAMN04489726_3516"/>
<proteinExistence type="predicted"/>
<comment type="function">
    <text evidence="1">May be involved in the formation or repair of [Fe-S] clusters present in iron-sulfur proteins.</text>
</comment>